<comment type="caution">
    <text evidence="1">The sequence shown here is derived from an EMBL/GenBank/DDBJ whole genome shotgun (WGS) entry which is preliminary data.</text>
</comment>
<reference evidence="1" key="1">
    <citation type="submission" date="2021-07" db="EMBL/GenBank/DDBJ databases">
        <title>Roseobacter insulae sp. nov., isolated from a tidal flat.</title>
        <authorList>
            <person name="Park S."/>
            <person name="Yoon J.-H."/>
        </authorList>
    </citation>
    <scope>NUCLEOTIDE SEQUENCE</scope>
    <source>
        <strain evidence="1">YSTF-M11</strain>
    </source>
</reference>
<proteinExistence type="predicted"/>
<name>A0A9X1K1T6_9RHOB</name>
<dbReference type="EMBL" id="JAHXDN010000005">
    <property type="protein sequence ID" value="MBW4709574.1"/>
    <property type="molecule type" value="Genomic_DNA"/>
</dbReference>
<evidence type="ECO:0000313" key="2">
    <source>
        <dbReference type="Proteomes" id="UP001138661"/>
    </source>
</evidence>
<sequence length="130" mass="13718">MAFEKGRDGVVKVGTPAAALGHVQSWNVDETADEVRGWGMGEDYDTGFATIARWSGSVEVYLDGSDESDGLAIRDEIAVEFYPGGESSGKTYFSGTAEILSLARSASKDGIPMLTINFTGRGALTKTTVA</sequence>
<dbReference type="RefSeq" id="WP_219505272.1">
    <property type="nucleotide sequence ID" value="NZ_JAHXDN010000005.1"/>
</dbReference>
<evidence type="ECO:0000313" key="1">
    <source>
        <dbReference type="EMBL" id="MBW4709574.1"/>
    </source>
</evidence>
<accession>A0A9X1K1T6</accession>
<gene>
    <name evidence="1" type="ORF">KX928_17445</name>
</gene>
<keyword evidence="2" id="KW-1185">Reference proteome</keyword>
<dbReference type="Proteomes" id="UP001138661">
    <property type="component" value="Unassembled WGS sequence"/>
</dbReference>
<organism evidence="1 2">
    <name type="scientific">Roseobacter insulae</name>
    <dbReference type="NCBI Taxonomy" id="2859783"/>
    <lineage>
        <taxon>Bacteria</taxon>
        <taxon>Pseudomonadati</taxon>
        <taxon>Pseudomonadota</taxon>
        <taxon>Alphaproteobacteria</taxon>
        <taxon>Rhodobacterales</taxon>
        <taxon>Roseobacteraceae</taxon>
        <taxon>Roseobacter</taxon>
    </lineage>
</organism>
<dbReference type="AlphaFoldDB" id="A0A9X1K1T6"/>
<protein>
    <submittedName>
        <fullName evidence="1">Uncharacterized protein</fullName>
    </submittedName>
</protein>